<evidence type="ECO:0000313" key="3">
    <source>
        <dbReference type="Proteomes" id="UP000325313"/>
    </source>
</evidence>
<dbReference type="AlphaFoldDB" id="A0A5B0NQV9"/>
<comment type="caution">
    <text evidence="1">The sequence shown here is derived from an EMBL/GenBank/DDBJ whole genome shotgun (WGS) entry which is preliminary data.</text>
</comment>
<dbReference type="EMBL" id="VDEP01000346">
    <property type="protein sequence ID" value="KAA1098797.1"/>
    <property type="molecule type" value="Genomic_DNA"/>
</dbReference>
<organism evidence="1 3">
    <name type="scientific">Puccinia graminis f. sp. tritici</name>
    <dbReference type="NCBI Taxonomy" id="56615"/>
    <lineage>
        <taxon>Eukaryota</taxon>
        <taxon>Fungi</taxon>
        <taxon>Dikarya</taxon>
        <taxon>Basidiomycota</taxon>
        <taxon>Pucciniomycotina</taxon>
        <taxon>Pucciniomycetes</taxon>
        <taxon>Pucciniales</taxon>
        <taxon>Pucciniaceae</taxon>
        <taxon>Puccinia</taxon>
    </lineage>
</organism>
<dbReference type="EMBL" id="VDEP01000383">
    <property type="protein sequence ID" value="KAA1091717.1"/>
    <property type="molecule type" value="Genomic_DNA"/>
</dbReference>
<protein>
    <submittedName>
        <fullName evidence="1">Uncharacterized protein</fullName>
    </submittedName>
</protein>
<name>A0A5B0NQV9_PUCGR</name>
<accession>A0A5B0NQV9</accession>
<evidence type="ECO:0000313" key="1">
    <source>
        <dbReference type="EMBL" id="KAA1091717.1"/>
    </source>
</evidence>
<reference evidence="1 3" key="1">
    <citation type="submission" date="2019-05" db="EMBL/GenBank/DDBJ databases">
        <title>Emergence of the Ug99 lineage of the wheat stem rust pathogen through somatic hybridization.</title>
        <authorList>
            <person name="Li F."/>
            <person name="Upadhyaya N.M."/>
            <person name="Sperschneider J."/>
            <person name="Matny O."/>
            <person name="Nguyen-Phuc H."/>
            <person name="Mago R."/>
            <person name="Raley C."/>
            <person name="Miller M.E."/>
            <person name="Silverstein K.A.T."/>
            <person name="Henningsen E."/>
            <person name="Hirsch C.D."/>
            <person name="Visser B."/>
            <person name="Pretorius Z.A."/>
            <person name="Steffenson B.J."/>
            <person name="Schwessinger B."/>
            <person name="Dodds P.N."/>
            <person name="Figueroa M."/>
        </authorList>
    </citation>
    <scope>NUCLEOTIDE SEQUENCE [LARGE SCALE GENOMIC DNA]</scope>
    <source>
        <strain evidence="1 3">Ug99</strain>
    </source>
</reference>
<evidence type="ECO:0000313" key="2">
    <source>
        <dbReference type="EMBL" id="KAA1098797.1"/>
    </source>
</evidence>
<dbReference type="Proteomes" id="UP000325313">
    <property type="component" value="Unassembled WGS sequence"/>
</dbReference>
<gene>
    <name evidence="1" type="ORF">PGTUg99_001986</name>
    <name evidence="2" type="ORF">PGTUg99_019043</name>
</gene>
<proteinExistence type="predicted"/>
<sequence>MYLQVFAFWSSKDSTCPCKRVGPPRIASEVPGANELESMSLEPVFAVVDLSANSESQPDEDRDWNVAYSKLTVRITLTPVRSEGFGIPDSQNFEVRQSTVHGPPATS</sequence>